<accession>A0ABU1PZ23</accession>
<evidence type="ECO:0000313" key="3">
    <source>
        <dbReference type="EMBL" id="MDR6595892.1"/>
    </source>
</evidence>
<sequence length="175" mass="18131">MVRRTALLLAAVLGVALAAPGAATAAEACAPVDWGSGDEVAASGTQGALTNVRAGQHECFDRLVFDFSGVNEGYSVGYVSEVTQEGSGNVVPLRGGGKLQVAVSSPAYDGGGNPTYTPADRRELVDVTGYATFRQAAWAGSFEGRTTIGLGTRARLPFRVFTLPGRVVVDVAHTW</sequence>
<proteinExistence type="predicted"/>
<dbReference type="Pfam" id="PF24837">
    <property type="entry name" value="AMIN-like"/>
    <property type="match status" value="1"/>
</dbReference>
<feature type="signal peptide" evidence="1">
    <location>
        <begin position="1"/>
        <end position="25"/>
    </location>
</feature>
<evidence type="ECO:0000259" key="2">
    <source>
        <dbReference type="Pfam" id="PF24837"/>
    </source>
</evidence>
<feature type="domain" description="AMIN-like" evidence="2">
    <location>
        <begin position="48"/>
        <end position="173"/>
    </location>
</feature>
<evidence type="ECO:0000256" key="1">
    <source>
        <dbReference type="SAM" id="SignalP"/>
    </source>
</evidence>
<keyword evidence="4" id="KW-1185">Reference proteome</keyword>
<dbReference type="Proteomes" id="UP001268819">
    <property type="component" value="Unassembled WGS sequence"/>
</dbReference>
<evidence type="ECO:0000313" key="4">
    <source>
        <dbReference type="Proteomes" id="UP001268819"/>
    </source>
</evidence>
<protein>
    <recommendedName>
        <fullName evidence="2">AMIN-like domain-containing protein</fullName>
    </recommendedName>
</protein>
<dbReference type="EMBL" id="JAVDSG010000001">
    <property type="protein sequence ID" value="MDR6595892.1"/>
    <property type="molecule type" value="Genomic_DNA"/>
</dbReference>
<gene>
    <name evidence="3" type="ORF">J2S66_004276</name>
</gene>
<keyword evidence="1" id="KW-0732">Signal</keyword>
<organism evidence="3 4">
    <name type="scientific">Saccharothrix longispora</name>
    <dbReference type="NCBI Taxonomy" id="33920"/>
    <lineage>
        <taxon>Bacteria</taxon>
        <taxon>Bacillati</taxon>
        <taxon>Actinomycetota</taxon>
        <taxon>Actinomycetes</taxon>
        <taxon>Pseudonocardiales</taxon>
        <taxon>Pseudonocardiaceae</taxon>
        <taxon>Saccharothrix</taxon>
    </lineage>
</organism>
<comment type="caution">
    <text evidence="3">The sequence shown here is derived from an EMBL/GenBank/DDBJ whole genome shotgun (WGS) entry which is preliminary data.</text>
</comment>
<dbReference type="RefSeq" id="WP_310308978.1">
    <property type="nucleotide sequence ID" value="NZ_BAAAXB010000001.1"/>
</dbReference>
<reference evidence="3 4" key="1">
    <citation type="submission" date="2023-07" db="EMBL/GenBank/DDBJ databases">
        <title>Sequencing the genomes of 1000 actinobacteria strains.</title>
        <authorList>
            <person name="Klenk H.-P."/>
        </authorList>
    </citation>
    <scope>NUCLEOTIDE SEQUENCE [LARGE SCALE GENOMIC DNA]</scope>
    <source>
        <strain evidence="3 4">DSM 43749</strain>
    </source>
</reference>
<feature type="chain" id="PRO_5045411074" description="AMIN-like domain-containing protein" evidence="1">
    <location>
        <begin position="26"/>
        <end position="175"/>
    </location>
</feature>
<name>A0ABU1PZ23_9PSEU</name>
<dbReference type="InterPro" id="IPR056303">
    <property type="entry name" value="AMIN-like"/>
</dbReference>